<evidence type="ECO:0000313" key="1">
    <source>
        <dbReference type="EMBL" id="CAF9918857.1"/>
    </source>
</evidence>
<dbReference type="EMBL" id="CAJPDT010000021">
    <property type="protein sequence ID" value="CAF9918857.1"/>
    <property type="molecule type" value="Genomic_DNA"/>
</dbReference>
<reference evidence="1" key="1">
    <citation type="submission" date="2021-03" db="EMBL/GenBank/DDBJ databases">
        <authorList>
            <person name="Tagirdzhanova G."/>
        </authorList>
    </citation>
    <scope>NUCLEOTIDE SEQUENCE</scope>
</reference>
<comment type="caution">
    <text evidence="1">The sequence shown here is derived from an EMBL/GenBank/DDBJ whole genome shotgun (WGS) entry which is preliminary data.</text>
</comment>
<proteinExistence type="predicted"/>
<protein>
    <submittedName>
        <fullName evidence="1">Uncharacterized protein</fullName>
    </submittedName>
</protein>
<evidence type="ECO:0000313" key="2">
    <source>
        <dbReference type="Proteomes" id="UP000664534"/>
    </source>
</evidence>
<dbReference type="Proteomes" id="UP000664534">
    <property type="component" value="Unassembled WGS sequence"/>
</dbReference>
<keyword evidence="2" id="KW-1185">Reference proteome</keyword>
<name>A0A8H3FA11_9LECA</name>
<accession>A0A8H3FA11</accession>
<dbReference type="OrthoDB" id="10455311at2759"/>
<gene>
    <name evidence="1" type="ORF">IMSHALPRED_004448</name>
</gene>
<sequence>MLSRANLSTSAFKTTYKTRLRLSTHGASAALHRLATHTPSLTTIAGNAIKRPLLSKSSLLAGYQPARRAWLSLWSSGNEKPIKQRVVEASQRHHGLGDRELLLLYLDKQDEAWRKQSSSARRADWWNHAECILLAAGALYVEYYFWPSNEARNEKARNEAGQLWNKNFVNQVQVYNKLMEIEERLDK</sequence>
<organism evidence="1 2">
    <name type="scientific">Imshaugia aleurites</name>
    <dbReference type="NCBI Taxonomy" id="172621"/>
    <lineage>
        <taxon>Eukaryota</taxon>
        <taxon>Fungi</taxon>
        <taxon>Dikarya</taxon>
        <taxon>Ascomycota</taxon>
        <taxon>Pezizomycotina</taxon>
        <taxon>Lecanoromycetes</taxon>
        <taxon>OSLEUM clade</taxon>
        <taxon>Lecanoromycetidae</taxon>
        <taxon>Lecanorales</taxon>
        <taxon>Lecanorineae</taxon>
        <taxon>Parmeliaceae</taxon>
        <taxon>Imshaugia</taxon>
    </lineage>
</organism>
<dbReference type="AlphaFoldDB" id="A0A8H3FA11"/>